<evidence type="ECO:0000313" key="4">
    <source>
        <dbReference type="Proteomes" id="UP000237655"/>
    </source>
</evidence>
<feature type="domain" description="VOC" evidence="2">
    <location>
        <begin position="5"/>
        <end position="117"/>
    </location>
</feature>
<evidence type="ECO:0000256" key="1">
    <source>
        <dbReference type="SAM" id="MobiDB-lite"/>
    </source>
</evidence>
<accession>A0A2S0MQM6</accession>
<dbReference type="Pfam" id="PF00903">
    <property type="entry name" value="Glyoxalase"/>
    <property type="match status" value="1"/>
</dbReference>
<proteinExistence type="predicted"/>
<dbReference type="RefSeq" id="WP_106472489.1">
    <property type="nucleotide sequence ID" value="NZ_CP027665.1"/>
</dbReference>
<dbReference type="KEGG" id="thas:C6Y53_10955"/>
<dbReference type="InterPro" id="IPR004360">
    <property type="entry name" value="Glyas_Fos-R_dOase_dom"/>
</dbReference>
<protein>
    <submittedName>
        <fullName evidence="3">Oxidoreductase</fullName>
    </submittedName>
</protein>
<dbReference type="InterPro" id="IPR029068">
    <property type="entry name" value="Glyas_Bleomycin-R_OHBP_Dase"/>
</dbReference>
<feature type="region of interest" description="Disordered" evidence="1">
    <location>
        <begin position="266"/>
        <end position="287"/>
    </location>
</feature>
<keyword evidence="4" id="KW-1185">Reference proteome</keyword>
<dbReference type="PROSITE" id="PS51819">
    <property type="entry name" value="VOC"/>
    <property type="match status" value="1"/>
</dbReference>
<gene>
    <name evidence="3" type="ORF">C6Y53_10955</name>
</gene>
<evidence type="ECO:0000313" key="3">
    <source>
        <dbReference type="EMBL" id="AVO38174.1"/>
    </source>
</evidence>
<name>A0A2S0MQM6_9RHOB</name>
<evidence type="ECO:0000259" key="2">
    <source>
        <dbReference type="PROSITE" id="PS51819"/>
    </source>
</evidence>
<dbReference type="InterPro" id="IPR037523">
    <property type="entry name" value="VOC_core"/>
</dbReference>
<dbReference type="AlphaFoldDB" id="A0A2S0MQM6"/>
<dbReference type="Gene3D" id="3.10.180.10">
    <property type="entry name" value="2,3-Dihydroxybiphenyl 1,2-Dioxygenase, domain 1"/>
    <property type="match status" value="2"/>
</dbReference>
<dbReference type="Proteomes" id="UP000237655">
    <property type="component" value="Chromosome"/>
</dbReference>
<organism evidence="3 4">
    <name type="scientific">Pukyongiella litopenaei</name>
    <dbReference type="NCBI Taxonomy" id="2605946"/>
    <lineage>
        <taxon>Bacteria</taxon>
        <taxon>Pseudomonadati</taxon>
        <taxon>Pseudomonadota</taxon>
        <taxon>Alphaproteobacteria</taxon>
        <taxon>Rhodobacterales</taxon>
        <taxon>Paracoccaceae</taxon>
        <taxon>Pukyongiella</taxon>
    </lineage>
</organism>
<dbReference type="SUPFAM" id="SSF54593">
    <property type="entry name" value="Glyoxalase/Bleomycin resistance protein/Dihydroxybiphenyl dioxygenase"/>
    <property type="match status" value="1"/>
</dbReference>
<sequence>MTYRDLRYLRLRVDDLDQARRFAGEVFGLQPADQGEDFAMFRSDARNYSLCLTGGAVDDAVALSVARSEDLDEIEAQLRATGHDPQRLTGAQATARQSKSGLAVKAPNGVTIEIVWRPLTSGWRCHGPRDAGIVDFAAVQLCCTDIAANETFWTRGLGLRVSDWAGDAAYLTLDDAHHRIALYPSDRDGILGALWEVDDKDSLMRNRYFLEKSQLPIIAGPDRQAASNGFYVTTRGPAGMLFSYVTEFDKGPHIAARGPRQFAGTAQSHGIWGAPTEQPEFLGRDGL</sequence>
<reference evidence="4" key="1">
    <citation type="submission" date="2018-03" db="EMBL/GenBank/DDBJ databases">
        <title>Genomic analysis of the strain SH-1 isolated from shrimp intestine.</title>
        <authorList>
            <person name="Kim Y.-S."/>
            <person name="Kim S.-E."/>
            <person name="Kim K.-H."/>
        </authorList>
    </citation>
    <scope>NUCLEOTIDE SEQUENCE [LARGE SCALE GENOMIC DNA]</scope>
    <source>
        <strain evidence="4">SH-1</strain>
    </source>
</reference>
<dbReference type="EMBL" id="CP027665">
    <property type="protein sequence ID" value="AVO38174.1"/>
    <property type="molecule type" value="Genomic_DNA"/>
</dbReference>